<dbReference type="PATRIC" id="fig|942150.3.peg.2579"/>
<proteinExistence type="predicted"/>
<dbReference type="AlphaFoldDB" id="A0A0R2MAK0"/>
<dbReference type="Proteomes" id="UP000051783">
    <property type="component" value="Unassembled WGS sequence"/>
</dbReference>
<sequence length="78" mass="8856">MINPNNGTIHRGWNRRVVTGKTLAECDERLVQYLNDQDYGSGEFTVLHESAGPRETTGYDLPDGDTCYISFLIYNSRL</sequence>
<evidence type="ECO:0000313" key="2">
    <source>
        <dbReference type="Proteomes" id="UP000051783"/>
    </source>
</evidence>
<reference evidence="1 2" key="1">
    <citation type="journal article" date="2015" name="Genome Announc.">
        <title>Expanding the biotechnology potential of lactobacilli through comparative genomics of 213 strains and associated genera.</title>
        <authorList>
            <person name="Sun Z."/>
            <person name="Harris H.M."/>
            <person name="McCann A."/>
            <person name="Guo C."/>
            <person name="Argimon S."/>
            <person name="Zhang W."/>
            <person name="Yang X."/>
            <person name="Jeffery I.B."/>
            <person name="Cooney J.C."/>
            <person name="Kagawa T.F."/>
            <person name="Liu W."/>
            <person name="Song Y."/>
            <person name="Salvetti E."/>
            <person name="Wrobel A."/>
            <person name="Rasinkangas P."/>
            <person name="Parkhill J."/>
            <person name="Rea M.C."/>
            <person name="O'Sullivan O."/>
            <person name="Ritari J."/>
            <person name="Douillard F.P."/>
            <person name="Paul Ross R."/>
            <person name="Yang R."/>
            <person name="Briner A.E."/>
            <person name="Felis G.E."/>
            <person name="de Vos W.M."/>
            <person name="Barrangou R."/>
            <person name="Klaenhammer T.R."/>
            <person name="Caufield P.W."/>
            <person name="Cui Y."/>
            <person name="Zhang H."/>
            <person name="O'Toole P.W."/>
        </authorList>
    </citation>
    <scope>NUCLEOTIDE SEQUENCE [LARGE SCALE GENOMIC DNA]</scope>
    <source>
        <strain evidence="1 2">LMG 26013</strain>
    </source>
</reference>
<keyword evidence="2" id="KW-1185">Reference proteome</keyword>
<protein>
    <submittedName>
        <fullName evidence="1">Uncharacterized protein</fullName>
    </submittedName>
</protein>
<comment type="caution">
    <text evidence="1">The sequence shown here is derived from an EMBL/GenBank/DDBJ whole genome shotgun (WGS) entry which is preliminary data.</text>
</comment>
<dbReference type="OrthoDB" id="2300824at2"/>
<accession>A0A0R2MAK0</accession>
<evidence type="ECO:0000313" key="1">
    <source>
        <dbReference type="EMBL" id="KRO10785.1"/>
    </source>
</evidence>
<name>A0A0R2MAK0_9LACO</name>
<dbReference type="RefSeq" id="WP_057706180.1">
    <property type="nucleotide sequence ID" value="NZ_JQCL01000057.1"/>
</dbReference>
<organism evidence="1 2">
    <name type="scientific">Lactiplantibacillus xiangfangensis</name>
    <dbReference type="NCBI Taxonomy" id="942150"/>
    <lineage>
        <taxon>Bacteria</taxon>
        <taxon>Bacillati</taxon>
        <taxon>Bacillota</taxon>
        <taxon>Bacilli</taxon>
        <taxon>Lactobacillales</taxon>
        <taxon>Lactobacillaceae</taxon>
        <taxon>Lactiplantibacillus</taxon>
    </lineage>
</organism>
<gene>
    <name evidence="1" type="ORF">IV64_GL002471</name>
</gene>
<dbReference type="EMBL" id="JQCL01000057">
    <property type="protein sequence ID" value="KRO10785.1"/>
    <property type="molecule type" value="Genomic_DNA"/>
</dbReference>
<dbReference type="STRING" id="942150.IV64_GL002471"/>